<evidence type="ECO:0000313" key="2">
    <source>
        <dbReference type="EMBL" id="GMN56715.1"/>
    </source>
</evidence>
<evidence type="ECO:0000256" key="1">
    <source>
        <dbReference type="SAM" id="MobiDB-lite"/>
    </source>
</evidence>
<dbReference type="Proteomes" id="UP001187192">
    <property type="component" value="Unassembled WGS sequence"/>
</dbReference>
<dbReference type="AlphaFoldDB" id="A0AA88AQH5"/>
<evidence type="ECO:0000313" key="3">
    <source>
        <dbReference type="Proteomes" id="UP001187192"/>
    </source>
</evidence>
<sequence length="82" mass="8731">MCLSRLESKGLSNKSCKFGTISARNKSLARKEGQRTNAAVVKQSQSTSRAKAAALECEGCSPEDSGRDWRPNVKAAASVEDA</sequence>
<dbReference type="EMBL" id="BTGU01000065">
    <property type="protein sequence ID" value="GMN56715.1"/>
    <property type="molecule type" value="Genomic_DNA"/>
</dbReference>
<gene>
    <name evidence="2" type="ORF">TIFTF001_025830</name>
</gene>
<comment type="caution">
    <text evidence="2">The sequence shown here is derived from an EMBL/GenBank/DDBJ whole genome shotgun (WGS) entry which is preliminary data.</text>
</comment>
<reference evidence="2" key="1">
    <citation type="submission" date="2023-07" db="EMBL/GenBank/DDBJ databases">
        <title>draft genome sequence of fig (Ficus carica).</title>
        <authorList>
            <person name="Takahashi T."/>
            <person name="Nishimura K."/>
        </authorList>
    </citation>
    <scope>NUCLEOTIDE SEQUENCE</scope>
</reference>
<accession>A0AA88AQH5</accession>
<protein>
    <submittedName>
        <fullName evidence="2">Uncharacterized protein</fullName>
    </submittedName>
</protein>
<organism evidence="2 3">
    <name type="scientific">Ficus carica</name>
    <name type="common">Common fig</name>
    <dbReference type="NCBI Taxonomy" id="3494"/>
    <lineage>
        <taxon>Eukaryota</taxon>
        <taxon>Viridiplantae</taxon>
        <taxon>Streptophyta</taxon>
        <taxon>Embryophyta</taxon>
        <taxon>Tracheophyta</taxon>
        <taxon>Spermatophyta</taxon>
        <taxon>Magnoliopsida</taxon>
        <taxon>eudicotyledons</taxon>
        <taxon>Gunneridae</taxon>
        <taxon>Pentapetalae</taxon>
        <taxon>rosids</taxon>
        <taxon>fabids</taxon>
        <taxon>Rosales</taxon>
        <taxon>Moraceae</taxon>
        <taxon>Ficeae</taxon>
        <taxon>Ficus</taxon>
    </lineage>
</organism>
<keyword evidence="3" id="KW-1185">Reference proteome</keyword>
<feature type="region of interest" description="Disordered" evidence="1">
    <location>
        <begin position="27"/>
        <end position="46"/>
    </location>
</feature>
<name>A0AA88AQH5_FICCA</name>
<proteinExistence type="predicted"/>
<feature type="region of interest" description="Disordered" evidence="1">
    <location>
        <begin position="59"/>
        <end position="82"/>
    </location>
</feature>